<keyword evidence="2" id="KW-1185">Reference proteome</keyword>
<name>A0ABQ7ZUQ6_BRANA</name>
<proteinExistence type="predicted"/>
<dbReference type="Proteomes" id="UP000824890">
    <property type="component" value="Unassembled WGS sequence"/>
</dbReference>
<reference evidence="1 2" key="1">
    <citation type="submission" date="2021-05" db="EMBL/GenBank/DDBJ databases">
        <title>Genome Assembly of Synthetic Allotetraploid Brassica napus Reveals Homoeologous Exchanges between Subgenomes.</title>
        <authorList>
            <person name="Davis J.T."/>
        </authorList>
    </citation>
    <scope>NUCLEOTIDE SEQUENCE [LARGE SCALE GENOMIC DNA]</scope>
    <source>
        <strain evidence="2">cv. Da-Ae</strain>
        <tissue evidence="1">Seedling</tissue>
    </source>
</reference>
<organism evidence="1 2">
    <name type="scientific">Brassica napus</name>
    <name type="common">Rape</name>
    <dbReference type="NCBI Taxonomy" id="3708"/>
    <lineage>
        <taxon>Eukaryota</taxon>
        <taxon>Viridiplantae</taxon>
        <taxon>Streptophyta</taxon>
        <taxon>Embryophyta</taxon>
        <taxon>Tracheophyta</taxon>
        <taxon>Spermatophyta</taxon>
        <taxon>Magnoliopsida</taxon>
        <taxon>eudicotyledons</taxon>
        <taxon>Gunneridae</taxon>
        <taxon>Pentapetalae</taxon>
        <taxon>rosids</taxon>
        <taxon>malvids</taxon>
        <taxon>Brassicales</taxon>
        <taxon>Brassicaceae</taxon>
        <taxon>Brassiceae</taxon>
        <taxon>Brassica</taxon>
    </lineage>
</organism>
<evidence type="ECO:0000313" key="2">
    <source>
        <dbReference type="Proteomes" id="UP000824890"/>
    </source>
</evidence>
<dbReference type="EMBL" id="JAGKQM010000014">
    <property type="protein sequence ID" value="KAH0883923.1"/>
    <property type="molecule type" value="Genomic_DNA"/>
</dbReference>
<comment type="caution">
    <text evidence="1">The sequence shown here is derived from an EMBL/GenBank/DDBJ whole genome shotgun (WGS) entry which is preliminary data.</text>
</comment>
<gene>
    <name evidence="1" type="ORF">HID58_060019</name>
</gene>
<accession>A0ABQ7ZUQ6</accession>
<evidence type="ECO:0000313" key="1">
    <source>
        <dbReference type="EMBL" id="KAH0883923.1"/>
    </source>
</evidence>
<sequence>MRTLYSLLILGAWAGMLTNAWVAIFTETAFEESSQGNDRGKKPDPATELRLKRWIPLTVCGHWRSFEQTKKLKTSSEFSLYPIYPQLFLLLLSSFEALKMPEKMVEVTKELVPCRNIQKADCVKIRRDKLNE</sequence>
<protein>
    <submittedName>
        <fullName evidence="1">Uncharacterized protein</fullName>
    </submittedName>
</protein>